<dbReference type="Gene3D" id="3.20.20.80">
    <property type="entry name" value="Glycosidases"/>
    <property type="match status" value="1"/>
</dbReference>
<accession>A0ABT6JR89</accession>
<evidence type="ECO:0000313" key="1">
    <source>
        <dbReference type="EMBL" id="MDH5833193.1"/>
    </source>
</evidence>
<reference evidence="1 2" key="1">
    <citation type="submission" date="2023-04" db="EMBL/GenBank/DDBJ databases">
        <title>Luteimonas sp. M1R5S59.</title>
        <authorList>
            <person name="Sun J.-Q."/>
        </authorList>
    </citation>
    <scope>NUCLEOTIDE SEQUENCE [LARGE SCALE GENOMIC DNA]</scope>
    <source>
        <strain evidence="1 2">M1R5S59</strain>
    </source>
</reference>
<protein>
    <recommendedName>
        <fullName evidence="3">DUF4832 domain-containing protein</fullName>
    </recommendedName>
</protein>
<evidence type="ECO:0008006" key="3">
    <source>
        <dbReference type="Google" id="ProtNLM"/>
    </source>
</evidence>
<organism evidence="1 2">
    <name type="scientific">Luteimonas kalidii</name>
    <dbReference type="NCBI Taxonomy" id="3042025"/>
    <lineage>
        <taxon>Bacteria</taxon>
        <taxon>Pseudomonadati</taxon>
        <taxon>Pseudomonadota</taxon>
        <taxon>Gammaproteobacteria</taxon>
        <taxon>Lysobacterales</taxon>
        <taxon>Lysobacteraceae</taxon>
        <taxon>Luteimonas</taxon>
    </lineage>
</organism>
<keyword evidence="2" id="KW-1185">Reference proteome</keyword>
<dbReference type="EMBL" id="JARXRO010000012">
    <property type="protein sequence ID" value="MDH5833193.1"/>
    <property type="molecule type" value="Genomic_DNA"/>
</dbReference>
<gene>
    <name evidence="1" type="ORF">QFW81_04540</name>
</gene>
<dbReference type="RefSeq" id="WP_280577396.1">
    <property type="nucleotide sequence ID" value="NZ_JARXRO010000012.1"/>
</dbReference>
<evidence type="ECO:0000313" key="2">
    <source>
        <dbReference type="Proteomes" id="UP001156873"/>
    </source>
</evidence>
<sequence>MIPLALVLACAGASQAVSRDAERERVEDSHAYAWAGMIPQAAHPAAVRFVVARPLGRAASVNDTPAGLAAAPAHVAAADAAPSPATAQAVPGRATGGRGFRHRRASSAFEPVPLQSRIDAVQPMTGIVLWNDNAAGLAALGHDVQLEFAYLRYRDVSPTSDVFDWSAVDTRLAAAAARGHQMILRFHDTYPGRTEISLPVDIAGGPDHVTAFHTVEGRRTFIPDWRSQRLQQFVLDFYARFAQRYDRDPRLAFVQVGFGSYAEYHLWDGPLTLGHTFPSKAFQQQALEHLGANFLDTLWSVSIDAASAVYSPFPSVPSLRTLRFGLFDDSFMHERHSESDSEYNRAAWRFFGDARHHDGPAGGEFSYYSEYDQAHVLDLPNGPHGRSFESFAAQYRISYIIGNDQPRYQARARIRQAAMATGYAFRITRLESNGECVRLTVRNDGVAPIYYDAWPAGNGHRATTSLKGLLPGAARDFETCPGPHAREALQVGIESDRLVPGQRIQFEAALP</sequence>
<dbReference type="SUPFAM" id="SSF51445">
    <property type="entry name" value="(Trans)glycosidases"/>
    <property type="match status" value="1"/>
</dbReference>
<dbReference type="Proteomes" id="UP001156873">
    <property type="component" value="Unassembled WGS sequence"/>
</dbReference>
<comment type="caution">
    <text evidence="1">The sequence shown here is derived from an EMBL/GenBank/DDBJ whole genome shotgun (WGS) entry which is preliminary data.</text>
</comment>
<dbReference type="InterPro" id="IPR017853">
    <property type="entry name" value="GH"/>
</dbReference>
<name>A0ABT6JR89_9GAMM</name>
<proteinExistence type="predicted"/>